<dbReference type="AlphaFoldDB" id="A0A4R5VGM9"/>
<dbReference type="GO" id="GO:0006974">
    <property type="term" value="P:DNA damage response"/>
    <property type="evidence" value="ECO:0007669"/>
    <property type="project" value="TreeGrafter"/>
</dbReference>
<dbReference type="PANTHER" id="PTHR34387">
    <property type="entry name" value="SLR1258 PROTEIN"/>
    <property type="match status" value="1"/>
</dbReference>
<dbReference type="Pfam" id="PF04402">
    <property type="entry name" value="SIMPL"/>
    <property type="match status" value="1"/>
</dbReference>
<dbReference type="InterPro" id="IPR007497">
    <property type="entry name" value="SIMPL/DUF541"/>
</dbReference>
<reference evidence="1 2" key="1">
    <citation type="submission" date="2019-03" db="EMBL/GenBank/DDBJ databases">
        <title>Ruegeria lutea sp. nov., a novel strain, isolated from marine sediment, the Masan Bay, South Korea.</title>
        <authorList>
            <person name="Kim J."/>
            <person name="Kim D.-Y."/>
            <person name="Lee S.-S."/>
        </authorList>
    </citation>
    <scope>NUCLEOTIDE SEQUENCE [LARGE SCALE GENOMIC DNA]</scope>
    <source>
        <strain evidence="1 2">318-1</strain>
    </source>
</reference>
<dbReference type="Gene3D" id="3.30.70.2970">
    <property type="entry name" value="Protein of unknown function (DUF541), domain 2"/>
    <property type="match status" value="1"/>
</dbReference>
<name>A0A4R5VGM9_9RHOB</name>
<sequence>MPAALAHSRGNRRRDTVTPRLIAAALIATVVCALPAVGGGRAEEPARRLTVTGEGRVEAAPDMATITLGVTHEAKEAGAAMRATSEAVAKVLDRLAGMGIAPRDLQTRDLSLSPLWSDPPAGADRRRRITGFAASNAVSVRVRDLAGLGAILDAVIADGANDFNGLRFDVQEPAPLMDEARRRAVDDAMARAALLAGAAGVTLGPVLSIDDQGGSRPMPMAEMAMRASPGAMPVAAGELSVTANVSMVFAIRE</sequence>
<keyword evidence="2" id="KW-1185">Reference proteome</keyword>
<gene>
    <name evidence="1" type="ORF">E1832_01910</name>
</gene>
<dbReference type="PANTHER" id="PTHR34387:SF1">
    <property type="entry name" value="PERIPLASMIC IMMUNOGENIC PROTEIN"/>
    <property type="match status" value="1"/>
</dbReference>
<accession>A0A4R5VGM9</accession>
<organism evidence="1 2">
    <name type="scientific">Antarcticimicrobium luteum</name>
    <dbReference type="NCBI Taxonomy" id="2547397"/>
    <lineage>
        <taxon>Bacteria</taxon>
        <taxon>Pseudomonadati</taxon>
        <taxon>Pseudomonadota</taxon>
        <taxon>Alphaproteobacteria</taxon>
        <taxon>Rhodobacterales</taxon>
        <taxon>Paracoccaceae</taxon>
        <taxon>Antarcticimicrobium</taxon>
    </lineage>
</organism>
<dbReference type="InterPro" id="IPR052022">
    <property type="entry name" value="26kDa_periplasmic_antigen"/>
</dbReference>
<dbReference type="Proteomes" id="UP000295301">
    <property type="component" value="Unassembled WGS sequence"/>
</dbReference>
<evidence type="ECO:0000313" key="1">
    <source>
        <dbReference type="EMBL" id="TDK52146.1"/>
    </source>
</evidence>
<proteinExistence type="predicted"/>
<evidence type="ECO:0000313" key="2">
    <source>
        <dbReference type="Proteomes" id="UP000295301"/>
    </source>
</evidence>
<comment type="caution">
    <text evidence="1">The sequence shown here is derived from an EMBL/GenBank/DDBJ whole genome shotgun (WGS) entry which is preliminary data.</text>
</comment>
<dbReference type="OrthoDB" id="9813144at2"/>
<protein>
    <submittedName>
        <fullName evidence="1">DUF541 domain-containing protein</fullName>
    </submittedName>
</protein>
<dbReference type="EMBL" id="SMUV01000039">
    <property type="protein sequence ID" value="TDK52146.1"/>
    <property type="molecule type" value="Genomic_DNA"/>
</dbReference>
<dbReference type="Gene3D" id="3.30.110.170">
    <property type="entry name" value="Protein of unknown function (DUF541), domain 1"/>
    <property type="match status" value="1"/>
</dbReference>